<dbReference type="PANTHER" id="PTHR43133">
    <property type="entry name" value="RNA POLYMERASE ECF-TYPE SIGMA FACTO"/>
    <property type="match status" value="1"/>
</dbReference>
<dbReference type="Pfam" id="PF08281">
    <property type="entry name" value="Sigma70_r4_2"/>
    <property type="match status" value="1"/>
</dbReference>
<keyword evidence="3" id="KW-0731">Sigma factor</keyword>
<dbReference type="PANTHER" id="PTHR43133:SF8">
    <property type="entry name" value="RNA POLYMERASE SIGMA FACTOR HI_1459-RELATED"/>
    <property type="match status" value="1"/>
</dbReference>
<protein>
    <submittedName>
        <fullName evidence="8">RNA polymerase sigma factor</fullName>
    </submittedName>
</protein>
<feature type="domain" description="RNA polymerase sigma-70 region 2" evidence="6">
    <location>
        <begin position="12"/>
        <end position="78"/>
    </location>
</feature>
<keyword evidence="2" id="KW-0805">Transcription regulation</keyword>
<dbReference type="Proteomes" id="UP000823824">
    <property type="component" value="Unassembled WGS sequence"/>
</dbReference>
<reference evidence="8" key="2">
    <citation type="submission" date="2021-04" db="EMBL/GenBank/DDBJ databases">
        <authorList>
            <person name="Gilroy R."/>
        </authorList>
    </citation>
    <scope>NUCLEOTIDE SEQUENCE</scope>
    <source>
        <strain evidence="8">ChiBcec18-1249</strain>
    </source>
</reference>
<dbReference type="AlphaFoldDB" id="A0A9D2LK80"/>
<evidence type="ECO:0000313" key="8">
    <source>
        <dbReference type="EMBL" id="HJB14234.1"/>
    </source>
</evidence>
<feature type="domain" description="RNA polymerase sigma factor 70 region 4 type 2" evidence="7">
    <location>
        <begin position="97"/>
        <end position="147"/>
    </location>
</feature>
<evidence type="ECO:0000256" key="1">
    <source>
        <dbReference type="ARBA" id="ARBA00010641"/>
    </source>
</evidence>
<evidence type="ECO:0000256" key="4">
    <source>
        <dbReference type="ARBA" id="ARBA00023125"/>
    </source>
</evidence>
<dbReference type="Gene3D" id="1.10.10.10">
    <property type="entry name" value="Winged helix-like DNA-binding domain superfamily/Winged helix DNA-binding domain"/>
    <property type="match status" value="1"/>
</dbReference>
<keyword evidence="5" id="KW-0804">Transcription</keyword>
<comment type="caution">
    <text evidence="8">The sequence shown here is derived from an EMBL/GenBank/DDBJ whole genome shotgun (WGS) entry which is preliminary data.</text>
</comment>
<dbReference type="NCBIfam" id="TIGR02937">
    <property type="entry name" value="sigma70-ECF"/>
    <property type="match status" value="1"/>
</dbReference>
<dbReference type="Pfam" id="PF04542">
    <property type="entry name" value="Sigma70_r2"/>
    <property type="match status" value="1"/>
</dbReference>
<dbReference type="InterPro" id="IPR013325">
    <property type="entry name" value="RNA_pol_sigma_r2"/>
</dbReference>
<evidence type="ECO:0000259" key="7">
    <source>
        <dbReference type="Pfam" id="PF08281"/>
    </source>
</evidence>
<keyword evidence="4" id="KW-0238">DNA-binding</keyword>
<gene>
    <name evidence="8" type="ORF">H9787_11075</name>
</gene>
<comment type="similarity">
    <text evidence="1">Belongs to the sigma-70 factor family. ECF subfamily.</text>
</comment>
<dbReference type="SUPFAM" id="SSF88946">
    <property type="entry name" value="Sigma2 domain of RNA polymerase sigma factors"/>
    <property type="match status" value="1"/>
</dbReference>
<dbReference type="GO" id="GO:0016987">
    <property type="term" value="F:sigma factor activity"/>
    <property type="evidence" value="ECO:0007669"/>
    <property type="project" value="UniProtKB-KW"/>
</dbReference>
<evidence type="ECO:0000256" key="2">
    <source>
        <dbReference type="ARBA" id="ARBA00023015"/>
    </source>
</evidence>
<dbReference type="InterPro" id="IPR014284">
    <property type="entry name" value="RNA_pol_sigma-70_dom"/>
</dbReference>
<dbReference type="InterPro" id="IPR013324">
    <property type="entry name" value="RNA_pol_sigma_r3/r4-like"/>
</dbReference>
<reference evidence="8" key="1">
    <citation type="journal article" date="2021" name="PeerJ">
        <title>Extensive microbial diversity within the chicken gut microbiome revealed by metagenomics and culture.</title>
        <authorList>
            <person name="Gilroy R."/>
            <person name="Ravi A."/>
            <person name="Getino M."/>
            <person name="Pursley I."/>
            <person name="Horton D.L."/>
            <person name="Alikhan N.F."/>
            <person name="Baker D."/>
            <person name="Gharbi K."/>
            <person name="Hall N."/>
            <person name="Watson M."/>
            <person name="Adriaenssens E.M."/>
            <person name="Foster-Nyarko E."/>
            <person name="Jarju S."/>
            <person name="Secka A."/>
            <person name="Antonio M."/>
            <person name="Oren A."/>
            <person name="Chaudhuri R.R."/>
            <person name="La Ragione R."/>
            <person name="Hildebrand F."/>
            <person name="Pallen M.J."/>
        </authorList>
    </citation>
    <scope>NUCLEOTIDE SEQUENCE</scope>
    <source>
        <strain evidence="8">ChiBcec18-1249</strain>
    </source>
</reference>
<evidence type="ECO:0000256" key="3">
    <source>
        <dbReference type="ARBA" id="ARBA00023082"/>
    </source>
</evidence>
<dbReference type="InterPro" id="IPR036388">
    <property type="entry name" value="WH-like_DNA-bd_sf"/>
</dbReference>
<organism evidence="8 9">
    <name type="scientific">Candidatus Oscillibacter excrementigallinarum</name>
    <dbReference type="NCBI Taxonomy" id="2838716"/>
    <lineage>
        <taxon>Bacteria</taxon>
        <taxon>Bacillati</taxon>
        <taxon>Bacillota</taxon>
        <taxon>Clostridia</taxon>
        <taxon>Eubacteriales</taxon>
        <taxon>Oscillospiraceae</taxon>
        <taxon>Oscillibacter</taxon>
    </lineage>
</organism>
<dbReference type="InterPro" id="IPR007627">
    <property type="entry name" value="RNA_pol_sigma70_r2"/>
</dbReference>
<dbReference type="GO" id="GO:0003677">
    <property type="term" value="F:DNA binding"/>
    <property type="evidence" value="ECO:0007669"/>
    <property type="project" value="UniProtKB-KW"/>
</dbReference>
<name>A0A9D2LK80_9FIRM</name>
<evidence type="ECO:0000259" key="6">
    <source>
        <dbReference type="Pfam" id="PF04542"/>
    </source>
</evidence>
<proteinExistence type="inferred from homology"/>
<dbReference type="GO" id="GO:0006352">
    <property type="term" value="P:DNA-templated transcription initiation"/>
    <property type="evidence" value="ECO:0007669"/>
    <property type="project" value="InterPro"/>
</dbReference>
<evidence type="ECO:0000256" key="5">
    <source>
        <dbReference type="ARBA" id="ARBA00023163"/>
    </source>
</evidence>
<dbReference type="InterPro" id="IPR039425">
    <property type="entry name" value="RNA_pol_sigma-70-like"/>
</dbReference>
<dbReference type="SUPFAM" id="SSF88659">
    <property type="entry name" value="Sigma3 and sigma4 domains of RNA polymerase sigma factors"/>
    <property type="match status" value="1"/>
</dbReference>
<dbReference type="Gene3D" id="1.10.1740.10">
    <property type="match status" value="1"/>
</dbReference>
<sequence>MCREEELFERVYAAYGASLYRFCLVQLGDPADAEDALQEVFCKRLYRAPGFPSPEQERRWLFRVAVNQCRDELRRRRRMAGPLPEDLPAPQVTDLGLWERVAALPEKQRTVVHLHYAEGYSVQEIAEVLGVTASAVKMRLARARAALRQAWEVEE</sequence>
<evidence type="ECO:0000313" key="9">
    <source>
        <dbReference type="Proteomes" id="UP000823824"/>
    </source>
</evidence>
<accession>A0A9D2LK80</accession>
<dbReference type="EMBL" id="DWZJ01000100">
    <property type="protein sequence ID" value="HJB14234.1"/>
    <property type="molecule type" value="Genomic_DNA"/>
</dbReference>
<dbReference type="CDD" id="cd06171">
    <property type="entry name" value="Sigma70_r4"/>
    <property type="match status" value="1"/>
</dbReference>
<dbReference type="InterPro" id="IPR013249">
    <property type="entry name" value="RNA_pol_sigma70_r4_t2"/>
</dbReference>